<evidence type="ECO:0000256" key="2">
    <source>
        <dbReference type="SAM" id="MobiDB-lite"/>
    </source>
</evidence>
<comment type="caution">
    <text evidence="3">The sequence shown here is derived from an EMBL/GenBank/DDBJ whole genome shotgun (WGS) entry which is preliminary data.</text>
</comment>
<dbReference type="PANTHER" id="PTHR32097:SF17">
    <property type="entry name" value="CAMP-BINDING PROTEIN 1-RELATED"/>
    <property type="match status" value="1"/>
</dbReference>
<sequence length="859" mass="96457">MSAQLRQKLFRIPGNIAVSVGLHWDFVGADPVDLDLSAVAFSSEGVLLDVVFFNHPFPVGTDEEALRDCGFLVDPQQLPYMFISGDSRIGGEEENRLPGLALAARRRALQMRGGKDDELKRFGVIESIFSRIYNESELEMVEEVLNDKRGGGRIFDEDGRAFRSENSREMCDESVTFVMHKIPSEAAVIFLVVTSYTGADFSVLPTVKLVVVNEMTNEQVGTIDLKHATGNGTANLACMLCRVPTRLSGSTAPGSANGTITMDGGSRQLWDLRELNIRTFGYTFVDTLPTMMDVLGVEVNSRTNAVWQLPDYSLSKDSYGALRQPLSDVRFGVGWGGDHDLDSFMVFLDEKNNYVDHINPKPVKLQSRFPHTARHSGDAINGYSAVGDEEFIDLVTYRLPLEVHTIIFGVCYVEGGRSTRSIMDVPKFYMRLQNRTAAWPNAIEVDRWNVHEEIKRADEERKRLKEAQLQGSKSADNLPKVSELSSRLLHTYKGADGKMFPVRALVLGMMVKTAEAPLRELYPEACAQKPEGGLEEVERRNSSGSPRNSDAQVATEEEDGNAAGADPFPESDTVVSVFQYLPIHEYVPISNAKGFVEMMPYMRCIAKYCRNKPSSNLATRSSADQNINNPLRLQTFQPQLNTQTSMWDQVRASSGVLSYHAVRVQFLEVRHLQPDLPHVFKCHGEVWVCEKTPFTEKRSLTVYDQPTFRTPYLMHRQNMQWDESNPATAALLFVREFDRIRVVIYERAAFGYVDIDLMDINELWSQNPQPDLFVPNATQPASLMSATPAQDRWFQLSGGPLSDGLVRLRISRAPIGKLLEESERTIAAAKKKRRDHARAVEEEKHEAARERYSGPCCIM</sequence>
<evidence type="ECO:0000256" key="1">
    <source>
        <dbReference type="SAM" id="Coils"/>
    </source>
</evidence>
<accession>A0A3L6L9V2</accession>
<organism evidence="3 4">
    <name type="scientific">Trypanosoma brucei equiperdum</name>
    <dbReference type="NCBI Taxonomy" id="630700"/>
    <lineage>
        <taxon>Eukaryota</taxon>
        <taxon>Discoba</taxon>
        <taxon>Euglenozoa</taxon>
        <taxon>Kinetoplastea</taxon>
        <taxon>Metakinetoplastina</taxon>
        <taxon>Trypanosomatida</taxon>
        <taxon>Trypanosomatidae</taxon>
        <taxon>Trypanosoma</taxon>
    </lineage>
</organism>
<proteinExistence type="predicted"/>
<keyword evidence="1" id="KW-0175">Coiled coil</keyword>
<dbReference type="InterPro" id="IPR051324">
    <property type="entry name" value="Stress/Tellurium_Resist"/>
</dbReference>
<gene>
    <name evidence="3" type="ORF">DPX39_040080600</name>
</gene>
<feature type="coiled-coil region" evidence="1">
    <location>
        <begin position="819"/>
        <end position="846"/>
    </location>
</feature>
<dbReference type="AlphaFoldDB" id="A0A3L6L9V2"/>
<reference evidence="3 4" key="1">
    <citation type="submission" date="2018-09" db="EMBL/GenBank/DDBJ databases">
        <title>whole genome sequence of T. equiperdum IVM-t1 strain.</title>
        <authorList>
            <person name="Suganuma K."/>
        </authorList>
    </citation>
    <scope>NUCLEOTIDE SEQUENCE [LARGE SCALE GENOMIC DNA]</scope>
    <source>
        <strain evidence="3 4">IVM-t1</strain>
    </source>
</reference>
<evidence type="ECO:0000313" key="4">
    <source>
        <dbReference type="Proteomes" id="UP000266743"/>
    </source>
</evidence>
<dbReference type="PANTHER" id="PTHR32097">
    <property type="entry name" value="CAMP-BINDING PROTEIN 1-RELATED"/>
    <property type="match status" value="1"/>
</dbReference>
<protein>
    <submittedName>
        <fullName evidence="3">TerD domain containing protein</fullName>
    </submittedName>
</protein>
<dbReference type="Proteomes" id="UP000266743">
    <property type="component" value="Chromosome 4"/>
</dbReference>
<evidence type="ECO:0000313" key="3">
    <source>
        <dbReference type="EMBL" id="RHW72856.1"/>
    </source>
</evidence>
<feature type="region of interest" description="Disordered" evidence="2">
    <location>
        <begin position="530"/>
        <end position="568"/>
    </location>
</feature>
<dbReference type="EMBL" id="QSBY01000004">
    <property type="protein sequence ID" value="RHW72856.1"/>
    <property type="molecule type" value="Genomic_DNA"/>
</dbReference>
<feature type="compositionally biased region" description="Polar residues" evidence="2">
    <location>
        <begin position="542"/>
        <end position="552"/>
    </location>
</feature>
<name>A0A3L6L9V2_9TRYP</name>
<dbReference type="Gene3D" id="2.60.60.30">
    <property type="entry name" value="sav2460 like domains"/>
    <property type="match status" value="2"/>
</dbReference>